<reference evidence="1 2" key="2">
    <citation type="submission" date="2019-02" db="EMBL/GenBank/DDBJ databases">
        <title>'Lichenibacterium ramalinii' gen. nov. sp. nov., 'Lichenibacterium minor' gen. nov. sp. nov.</title>
        <authorList>
            <person name="Pankratov T."/>
        </authorList>
    </citation>
    <scope>NUCLEOTIDE SEQUENCE [LARGE SCALE GENOMIC DNA]</scope>
    <source>
        <strain evidence="1 2">RmlP026</strain>
    </source>
</reference>
<dbReference type="PANTHER" id="PTHR43881:SF5">
    <property type="entry name" value="GAMMA-GLUTAMYLTRANSPEPTIDASE"/>
    <property type="match status" value="1"/>
</dbReference>
<dbReference type="InterPro" id="IPR029055">
    <property type="entry name" value="Ntn_hydrolases_N"/>
</dbReference>
<proteinExistence type="predicted"/>
<evidence type="ECO:0000313" key="2">
    <source>
        <dbReference type="Proteomes" id="UP000290759"/>
    </source>
</evidence>
<name>A0A4Q2U3L0_9HYPH</name>
<dbReference type="SUPFAM" id="SSF56235">
    <property type="entry name" value="N-terminal nucleophile aminohydrolases (Ntn hydrolases)"/>
    <property type="match status" value="1"/>
</dbReference>
<dbReference type="Gene3D" id="3.60.20.40">
    <property type="match status" value="1"/>
</dbReference>
<reference evidence="1 2" key="1">
    <citation type="submission" date="2018-12" db="EMBL/GenBank/DDBJ databases">
        <authorList>
            <person name="Grouzdev D.S."/>
            <person name="Krutkina M.S."/>
        </authorList>
    </citation>
    <scope>NUCLEOTIDE SEQUENCE [LARGE SCALE GENOMIC DNA]</scope>
    <source>
        <strain evidence="1 2">RmlP026</strain>
    </source>
</reference>
<dbReference type="GO" id="GO:0016740">
    <property type="term" value="F:transferase activity"/>
    <property type="evidence" value="ECO:0007669"/>
    <property type="project" value="UniProtKB-KW"/>
</dbReference>
<protein>
    <submittedName>
        <fullName evidence="1">Gamma-glutamyltransferase</fullName>
    </submittedName>
</protein>
<dbReference type="Pfam" id="PF01019">
    <property type="entry name" value="G_glu_transpept"/>
    <property type="match status" value="1"/>
</dbReference>
<dbReference type="PANTHER" id="PTHR43881">
    <property type="entry name" value="GAMMA-GLUTAMYLTRANSPEPTIDASE (AFU_ORTHOLOGUE AFUA_4G13580)"/>
    <property type="match status" value="1"/>
</dbReference>
<organism evidence="1 2">
    <name type="scientific">Lichenibacterium minor</name>
    <dbReference type="NCBI Taxonomy" id="2316528"/>
    <lineage>
        <taxon>Bacteria</taxon>
        <taxon>Pseudomonadati</taxon>
        <taxon>Pseudomonadota</taxon>
        <taxon>Alphaproteobacteria</taxon>
        <taxon>Hyphomicrobiales</taxon>
        <taxon>Lichenihabitantaceae</taxon>
        <taxon>Lichenibacterium</taxon>
    </lineage>
</organism>
<dbReference type="PRINTS" id="PR01210">
    <property type="entry name" value="GGTRANSPTASE"/>
</dbReference>
<dbReference type="Proteomes" id="UP000290759">
    <property type="component" value="Unassembled WGS sequence"/>
</dbReference>
<keyword evidence="2" id="KW-1185">Reference proteome</keyword>
<dbReference type="EMBL" id="QYBB01000017">
    <property type="protein sequence ID" value="RYC31093.1"/>
    <property type="molecule type" value="Genomic_DNA"/>
</dbReference>
<dbReference type="InterPro" id="IPR052896">
    <property type="entry name" value="GGT-like_enzyme"/>
</dbReference>
<keyword evidence="1" id="KW-0808">Transferase</keyword>
<dbReference type="AlphaFoldDB" id="A0A4Q2U3L0"/>
<accession>A0A4Q2U3L0</accession>
<evidence type="ECO:0000313" key="1">
    <source>
        <dbReference type="EMBL" id="RYC31093.1"/>
    </source>
</evidence>
<gene>
    <name evidence="1" type="ORF">D3273_15390</name>
</gene>
<comment type="caution">
    <text evidence="1">The sequence shown here is derived from an EMBL/GenBank/DDBJ whole genome shotgun (WGS) entry which is preliminary data.</text>
</comment>
<sequence>MGDRRMDDHDTFSAAALAAPHPLAAAAGRDVLVEGGTVVEAALAAAMVSAVVVPDRAGLGGDALWMIREPGPRGRVRVLDARGTVAAAARLSFFRGRDRDSIPVHGPEAVLVVPGAVAGWIEVHALSAASGGRMPVARLLAPAIAAARGGWDLSVPGAEALARAAPALSAVPGFAAAFLDGGEPPRAGDRRRAAALAATLDHLADAGLDDAYRGDVARELAADLDALACPLGRTDLRRAEARWREPHALDLGRHALAVPPTRSGLRAAAALGLVDGLAAAGFDMGGADGFARWHGLIEACRAADAIVADADAAGRDPADIVDPARLARFSLTLDRGRARPAAAPPAPLLAEAAAWIGAVDRDGAAVSVVLTAGGPFGSGVVSGRTGILMGNRGAALAVDPDFGPVLRPGRRVPLASLPVLLGNARDGRVAALGSVGDHAPAVAAQLADRVMRGRPAGDASAAARFALGATPDGREGAVLVERDREPGPVAPLRSAGHQVVEAGGSPVGLAGVALRDGAGRIAAAADGGTVSGL</sequence>
<dbReference type="InterPro" id="IPR043137">
    <property type="entry name" value="GGT_ssub_C"/>
</dbReference>
<dbReference type="OrthoDB" id="9781342at2"/>